<keyword evidence="1" id="KW-0472">Membrane</keyword>
<keyword evidence="1" id="KW-1133">Transmembrane helix</keyword>
<keyword evidence="3" id="KW-1185">Reference proteome</keyword>
<evidence type="ECO:0000313" key="2">
    <source>
        <dbReference type="EMBL" id="MBC3875860.1"/>
    </source>
</evidence>
<evidence type="ECO:0000256" key="1">
    <source>
        <dbReference type="SAM" id="Phobius"/>
    </source>
</evidence>
<organism evidence="2 3">
    <name type="scientific">Undibacterium flavidum</name>
    <dbReference type="NCBI Taxonomy" id="2762297"/>
    <lineage>
        <taxon>Bacteria</taxon>
        <taxon>Pseudomonadati</taxon>
        <taxon>Pseudomonadota</taxon>
        <taxon>Betaproteobacteria</taxon>
        <taxon>Burkholderiales</taxon>
        <taxon>Oxalobacteraceae</taxon>
        <taxon>Undibacterium</taxon>
    </lineage>
</organism>
<dbReference type="RefSeq" id="WP_186943818.1">
    <property type="nucleotide sequence ID" value="NZ_JACOGA010000025.1"/>
</dbReference>
<dbReference type="EMBL" id="JACOGA010000025">
    <property type="protein sequence ID" value="MBC3875860.1"/>
    <property type="molecule type" value="Genomic_DNA"/>
</dbReference>
<keyword evidence="1" id="KW-0812">Transmembrane</keyword>
<protein>
    <submittedName>
        <fullName evidence="2">Uncharacterized protein</fullName>
    </submittedName>
</protein>
<comment type="caution">
    <text evidence="2">The sequence shown here is derived from an EMBL/GenBank/DDBJ whole genome shotgun (WGS) entry which is preliminary data.</text>
</comment>
<evidence type="ECO:0000313" key="3">
    <source>
        <dbReference type="Proteomes" id="UP000624279"/>
    </source>
</evidence>
<sequence>MITQLTSQRQHTRYSTFIASLLVMVCTAIPLQAQVLTQTDKDLGHGYHLQESRQINVAGRWHSDHSFKFLYFEKRHLCQCTEFSIADDGKFAIYQVNGSKEIMSFERDKNKVRGHPKLPAGKLVQVVWGKNPKKVELHILPPEAAATELDKIIKKTLSLR</sequence>
<feature type="transmembrane region" description="Helical" evidence="1">
    <location>
        <begin position="12"/>
        <end position="31"/>
    </location>
</feature>
<accession>A0ABR6YGZ1</accession>
<reference evidence="2 3" key="1">
    <citation type="submission" date="2020-08" db="EMBL/GenBank/DDBJ databases">
        <title>Novel species isolated from subtropical streams in China.</title>
        <authorList>
            <person name="Lu H."/>
        </authorList>
    </citation>
    <scope>NUCLEOTIDE SEQUENCE [LARGE SCALE GENOMIC DNA]</scope>
    <source>
        <strain evidence="2 3">LX15W</strain>
    </source>
</reference>
<dbReference type="Proteomes" id="UP000624279">
    <property type="component" value="Unassembled WGS sequence"/>
</dbReference>
<name>A0ABR6YGZ1_9BURK</name>
<proteinExistence type="predicted"/>
<gene>
    <name evidence="2" type="ORF">H8K55_19885</name>
</gene>